<keyword evidence="2" id="KW-1185">Reference proteome</keyword>
<dbReference type="Proteomes" id="UP000886501">
    <property type="component" value="Unassembled WGS sequence"/>
</dbReference>
<evidence type="ECO:0000313" key="2">
    <source>
        <dbReference type="Proteomes" id="UP000886501"/>
    </source>
</evidence>
<comment type="caution">
    <text evidence="1">The sequence shown here is derived from an EMBL/GenBank/DDBJ whole genome shotgun (WGS) entry which is preliminary data.</text>
</comment>
<sequence length="242" mass="26753">MKLSRILNPIPVNPNASTGPSTSTEDTAPTILDLNPVQASSNASAGPEEGTPVPPIANKLYLNDNQLKAVSRLYDQGQEYRKKFNSSHPSQSSAKAVLDVNGIPQLEDRQSRDRQPQNIKFQDIRPQDTHNNCWLTASSNSWGTAAARKKRAVFQCSSGYCTAARQARDRRGSLNLTVWSRHTDYEFTECLAHAVVTWNLTSRKIEQISGYFHHNVKCAVAPVIRSAEVRSSAGEGPHQQIE</sequence>
<evidence type="ECO:0000313" key="1">
    <source>
        <dbReference type="EMBL" id="KAF9654269.1"/>
    </source>
</evidence>
<accession>A0ACB6ZXI9</accession>
<reference evidence="1" key="2">
    <citation type="journal article" date="2020" name="Nat. Commun.">
        <title>Large-scale genome sequencing of mycorrhizal fungi provides insights into the early evolution of symbiotic traits.</title>
        <authorList>
            <person name="Miyauchi S."/>
            <person name="Kiss E."/>
            <person name="Kuo A."/>
            <person name="Drula E."/>
            <person name="Kohler A."/>
            <person name="Sanchez-Garcia M."/>
            <person name="Morin E."/>
            <person name="Andreopoulos B."/>
            <person name="Barry K.W."/>
            <person name="Bonito G."/>
            <person name="Buee M."/>
            <person name="Carver A."/>
            <person name="Chen C."/>
            <person name="Cichocki N."/>
            <person name="Clum A."/>
            <person name="Culley D."/>
            <person name="Crous P.W."/>
            <person name="Fauchery L."/>
            <person name="Girlanda M."/>
            <person name="Hayes R.D."/>
            <person name="Keri Z."/>
            <person name="LaButti K."/>
            <person name="Lipzen A."/>
            <person name="Lombard V."/>
            <person name="Magnuson J."/>
            <person name="Maillard F."/>
            <person name="Murat C."/>
            <person name="Nolan M."/>
            <person name="Ohm R.A."/>
            <person name="Pangilinan J."/>
            <person name="Pereira M.F."/>
            <person name="Perotto S."/>
            <person name="Peter M."/>
            <person name="Pfister S."/>
            <person name="Riley R."/>
            <person name="Sitrit Y."/>
            <person name="Stielow J.B."/>
            <person name="Szollosi G."/>
            <person name="Zifcakova L."/>
            <person name="Stursova M."/>
            <person name="Spatafora J.W."/>
            <person name="Tedersoo L."/>
            <person name="Vaario L.M."/>
            <person name="Yamada A."/>
            <person name="Yan M."/>
            <person name="Wang P."/>
            <person name="Xu J."/>
            <person name="Bruns T."/>
            <person name="Baldrian P."/>
            <person name="Vilgalys R."/>
            <person name="Dunand C."/>
            <person name="Henrissat B."/>
            <person name="Grigoriev I.V."/>
            <person name="Hibbett D."/>
            <person name="Nagy L.G."/>
            <person name="Martin F.M."/>
        </authorList>
    </citation>
    <scope>NUCLEOTIDE SEQUENCE</scope>
    <source>
        <strain evidence="1">P2</strain>
    </source>
</reference>
<name>A0ACB6ZXI9_THEGA</name>
<reference evidence="1" key="1">
    <citation type="submission" date="2019-10" db="EMBL/GenBank/DDBJ databases">
        <authorList>
            <consortium name="DOE Joint Genome Institute"/>
            <person name="Kuo A."/>
            <person name="Miyauchi S."/>
            <person name="Kiss E."/>
            <person name="Drula E."/>
            <person name="Kohler A."/>
            <person name="Sanchez-Garcia M."/>
            <person name="Andreopoulos B."/>
            <person name="Barry K.W."/>
            <person name="Bonito G."/>
            <person name="Buee M."/>
            <person name="Carver A."/>
            <person name="Chen C."/>
            <person name="Cichocki N."/>
            <person name="Clum A."/>
            <person name="Culley D."/>
            <person name="Crous P.W."/>
            <person name="Fauchery L."/>
            <person name="Girlanda M."/>
            <person name="Hayes R."/>
            <person name="Keri Z."/>
            <person name="Labutti K."/>
            <person name="Lipzen A."/>
            <person name="Lombard V."/>
            <person name="Magnuson J."/>
            <person name="Maillard F."/>
            <person name="Morin E."/>
            <person name="Murat C."/>
            <person name="Nolan M."/>
            <person name="Ohm R."/>
            <person name="Pangilinan J."/>
            <person name="Pereira M."/>
            <person name="Perotto S."/>
            <person name="Peter M."/>
            <person name="Riley R."/>
            <person name="Sitrit Y."/>
            <person name="Stielow B."/>
            <person name="Szollosi G."/>
            <person name="Zifcakova L."/>
            <person name="Stursova M."/>
            <person name="Spatafora J.W."/>
            <person name="Tedersoo L."/>
            <person name="Vaario L.-M."/>
            <person name="Yamada A."/>
            <person name="Yan M."/>
            <person name="Wang P."/>
            <person name="Xu J."/>
            <person name="Bruns T."/>
            <person name="Baldrian P."/>
            <person name="Vilgalys R."/>
            <person name="Henrissat B."/>
            <person name="Grigoriev I.V."/>
            <person name="Hibbett D."/>
            <person name="Nagy L.G."/>
            <person name="Martin F.M."/>
        </authorList>
    </citation>
    <scope>NUCLEOTIDE SEQUENCE</scope>
    <source>
        <strain evidence="1">P2</strain>
    </source>
</reference>
<dbReference type="EMBL" id="MU117961">
    <property type="protein sequence ID" value="KAF9654269.1"/>
    <property type="molecule type" value="Genomic_DNA"/>
</dbReference>
<protein>
    <submittedName>
        <fullName evidence="1">Uncharacterized protein</fullName>
    </submittedName>
</protein>
<gene>
    <name evidence="1" type="ORF">BDM02DRAFT_69277</name>
</gene>
<organism evidence="1 2">
    <name type="scientific">Thelephora ganbajun</name>
    <name type="common">Ganba fungus</name>
    <dbReference type="NCBI Taxonomy" id="370292"/>
    <lineage>
        <taxon>Eukaryota</taxon>
        <taxon>Fungi</taxon>
        <taxon>Dikarya</taxon>
        <taxon>Basidiomycota</taxon>
        <taxon>Agaricomycotina</taxon>
        <taxon>Agaricomycetes</taxon>
        <taxon>Thelephorales</taxon>
        <taxon>Thelephoraceae</taxon>
        <taxon>Thelephora</taxon>
    </lineage>
</organism>
<proteinExistence type="predicted"/>